<protein>
    <submittedName>
        <fullName evidence="3">Type II toxin-antitoxin system PemK/MazF family toxin</fullName>
    </submittedName>
</protein>
<dbReference type="InterPro" id="IPR011067">
    <property type="entry name" value="Plasmid_toxin/cell-grow_inhib"/>
</dbReference>
<dbReference type="EMBL" id="JAYJLD010000016">
    <property type="protein sequence ID" value="MEB3102328.1"/>
    <property type="molecule type" value="Genomic_DNA"/>
</dbReference>
<dbReference type="PANTHER" id="PTHR33988">
    <property type="entry name" value="ENDORIBONUCLEASE MAZF-RELATED"/>
    <property type="match status" value="1"/>
</dbReference>
<accession>A0ABU5ZIK5</accession>
<evidence type="ECO:0000256" key="1">
    <source>
        <dbReference type="ARBA" id="ARBA00007521"/>
    </source>
</evidence>
<dbReference type="InterPro" id="IPR003477">
    <property type="entry name" value="PemK-like"/>
</dbReference>
<gene>
    <name evidence="3" type="ORF">VF724_11715</name>
</gene>
<sequence>MPITGDVQRGSIVWIRLHPQSGHEQSGYRPAIVLSDGLIDPENSPFALIVPVTNTVRNYPFEVPVPDGITISCSSTSQTELTGVVLTDQAKSLDLSARNAEVIGQVDLTSHFFMAVITNVRSILA</sequence>
<dbReference type="SUPFAM" id="SSF50118">
    <property type="entry name" value="Cell growth inhibitor/plasmid maintenance toxic component"/>
    <property type="match status" value="1"/>
</dbReference>
<dbReference type="Proteomes" id="UP001310386">
    <property type="component" value="Unassembled WGS sequence"/>
</dbReference>
<name>A0ABU5ZIK5_9BACL</name>
<evidence type="ECO:0000313" key="4">
    <source>
        <dbReference type="Proteomes" id="UP001310386"/>
    </source>
</evidence>
<keyword evidence="4" id="KW-1185">Reference proteome</keyword>
<dbReference type="PANTHER" id="PTHR33988:SF3">
    <property type="entry name" value="ENDORIBONUCLEASE TOXIN CHPB-RELATED"/>
    <property type="match status" value="1"/>
</dbReference>
<evidence type="ECO:0000313" key="3">
    <source>
        <dbReference type="EMBL" id="MEB3102328.1"/>
    </source>
</evidence>
<reference evidence="3" key="1">
    <citation type="submission" date="2023-12" db="EMBL/GenBank/DDBJ databases">
        <title>Fervidustalea candida gen. nov., sp. nov., a novel member of the family Paenibacillaceae isolated from a geothermal area.</title>
        <authorList>
            <person name="Li W.-J."/>
            <person name="Jiao J.-Y."/>
            <person name="Chen Y."/>
        </authorList>
    </citation>
    <scope>NUCLEOTIDE SEQUENCE</scope>
    <source>
        <strain evidence="3">SYSU GA230002</strain>
    </source>
</reference>
<keyword evidence="2" id="KW-1277">Toxin-antitoxin system</keyword>
<organism evidence="3 4">
    <name type="scientific">Ferviditalea candida</name>
    <dbReference type="NCBI Taxonomy" id="3108399"/>
    <lineage>
        <taxon>Bacteria</taxon>
        <taxon>Bacillati</taxon>
        <taxon>Bacillota</taxon>
        <taxon>Bacilli</taxon>
        <taxon>Bacillales</taxon>
        <taxon>Paenibacillaceae</taxon>
        <taxon>Ferviditalea</taxon>
    </lineage>
</organism>
<dbReference type="Gene3D" id="2.30.30.110">
    <property type="match status" value="1"/>
</dbReference>
<comment type="caution">
    <text evidence="3">The sequence shown here is derived from an EMBL/GenBank/DDBJ whole genome shotgun (WGS) entry which is preliminary data.</text>
</comment>
<proteinExistence type="inferred from homology"/>
<dbReference type="RefSeq" id="WP_371754451.1">
    <property type="nucleotide sequence ID" value="NZ_JAYJLD010000016.1"/>
</dbReference>
<comment type="similarity">
    <text evidence="1">Belongs to the PemK/MazF family.</text>
</comment>
<dbReference type="Pfam" id="PF02452">
    <property type="entry name" value="PemK_toxin"/>
    <property type="match status" value="1"/>
</dbReference>
<evidence type="ECO:0000256" key="2">
    <source>
        <dbReference type="ARBA" id="ARBA00022649"/>
    </source>
</evidence>